<feature type="domain" description="YdbS-like PH" evidence="2">
    <location>
        <begin position="89"/>
        <end position="148"/>
    </location>
</feature>
<organism evidence="3 4">
    <name type="scientific">Ornithinimicrobium kibberense</name>
    <dbReference type="NCBI Taxonomy" id="282060"/>
    <lineage>
        <taxon>Bacteria</taxon>
        <taxon>Bacillati</taxon>
        <taxon>Actinomycetota</taxon>
        <taxon>Actinomycetes</taxon>
        <taxon>Micrococcales</taxon>
        <taxon>Ornithinimicrobiaceae</taxon>
        <taxon>Ornithinimicrobium</taxon>
    </lineage>
</organism>
<dbReference type="Proteomes" id="UP001589613">
    <property type="component" value="Unassembled WGS sequence"/>
</dbReference>
<accession>A0ABV5V0P4</accession>
<evidence type="ECO:0000313" key="4">
    <source>
        <dbReference type="Proteomes" id="UP001589613"/>
    </source>
</evidence>
<dbReference type="Pfam" id="PF03703">
    <property type="entry name" value="bPH_2"/>
    <property type="match status" value="1"/>
</dbReference>
<name>A0ABV5V0P4_9MICO</name>
<protein>
    <submittedName>
        <fullName evidence="3">PH domain-containing protein</fullName>
    </submittedName>
</protein>
<evidence type="ECO:0000256" key="1">
    <source>
        <dbReference type="SAM" id="MobiDB-lite"/>
    </source>
</evidence>
<gene>
    <name evidence="3" type="ORF">ACFFN0_04760</name>
</gene>
<dbReference type="PANTHER" id="PTHR37938:SF1">
    <property type="entry name" value="BLL0215 PROTEIN"/>
    <property type="match status" value="1"/>
</dbReference>
<dbReference type="RefSeq" id="WP_141337243.1">
    <property type="nucleotide sequence ID" value="NZ_JBHMAX010000010.1"/>
</dbReference>
<evidence type="ECO:0000259" key="2">
    <source>
        <dbReference type="Pfam" id="PF03703"/>
    </source>
</evidence>
<evidence type="ECO:0000313" key="3">
    <source>
        <dbReference type="EMBL" id="MFB9731350.1"/>
    </source>
</evidence>
<proteinExistence type="predicted"/>
<dbReference type="InterPro" id="IPR005182">
    <property type="entry name" value="YdbS-like_PH"/>
</dbReference>
<comment type="caution">
    <text evidence="3">The sequence shown here is derived from an EMBL/GenBank/DDBJ whole genome shotgun (WGS) entry which is preliminary data.</text>
</comment>
<sequence length="281" mass="32471">MSAAATTDDGIRLSRRILQRYLLDDERPVVATRQHWAYLVEPVATTLAALVAVAAVSPTVEETVGQLVAVLWWAWFAVLGRAVWRFAEWRNEWFVATDRRILLVYGLLTQKVAMMPLRKVTDMNYGRSVLGRLLGYGQFVLESAGQDQAMRTISWVPEPDEKYRRICATIFGPDGDDEDDNAWHRVEDAFDQHVDPDPWDTTFDDESPHPTDRFDPDIVQVPVGQRPGPVRREPRRERWEQVRREELPRDWEWVEDEARRARSATRRRGVAADPDPTPPWA</sequence>
<feature type="compositionally biased region" description="Low complexity" evidence="1">
    <location>
        <begin position="219"/>
        <end position="228"/>
    </location>
</feature>
<feature type="compositionally biased region" description="Basic and acidic residues" evidence="1">
    <location>
        <begin position="230"/>
        <end position="260"/>
    </location>
</feature>
<feature type="compositionally biased region" description="Basic and acidic residues" evidence="1">
    <location>
        <begin position="206"/>
        <end position="216"/>
    </location>
</feature>
<reference evidence="3 4" key="1">
    <citation type="submission" date="2024-09" db="EMBL/GenBank/DDBJ databases">
        <authorList>
            <person name="Sun Q."/>
            <person name="Mori K."/>
        </authorList>
    </citation>
    <scope>NUCLEOTIDE SEQUENCE [LARGE SCALE GENOMIC DNA]</scope>
    <source>
        <strain evidence="3 4">JCM 12763</strain>
    </source>
</reference>
<keyword evidence="4" id="KW-1185">Reference proteome</keyword>
<dbReference type="PANTHER" id="PTHR37938">
    <property type="entry name" value="BLL0215 PROTEIN"/>
    <property type="match status" value="1"/>
</dbReference>
<dbReference type="EMBL" id="JBHMAX010000010">
    <property type="protein sequence ID" value="MFB9731350.1"/>
    <property type="molecule type" value="Genomic_DNA"/>
</dbReference>
<feature type="region of interest" description="Disordered" evidence="1">
    <location>
        <begin position="204"/>
        <end position="281"/>
    </location>
</feature>